<proteinExistence type="predicted"/>
<evidence type="ECO:0000313" key="2">
    <source>
        <dbReference type="Proteomes" id="UP000565715"/>
    </source>
</evidence>
<dbReference type="EMBL" id="JAAXOO010000001">
    <property type="protein sequence ID" value="NKY32113.1"/>
    <property type="molecule type" value="Genomic_DNA"/>
</dbReference>
<dbReference type="Proteomes" id="UP000565715">
    <property type="component" value="Unassembled WGS sequence"/>
</dbReference>
<evidence type="ECO:0008006" key="3">
    <source>
        <dbReference type="Google" id="ProtNLM"/>
    </source>
</evidence>
<reference evidence="1 2" key="1">
    <citation type="submission" date="2020-04" db="EMBL/GenBank/DDBJ databases">
        <title>MicrobeNet Type strains.</title>
        <authorList>
            <person name="Nicholson A.C."/>
        </authorList>
    </citation>
    <scope>NUCLEOTIDE SEQUENCE [LARGE SCALE GENOMIC DNA]</scope>
    <source>
        <strain evidence="1 2">DSM 45078</strain>
    </source>
</reference>
<gene>
    <name evidence="1" type="ORF">HGA13_03360</name>
</gene>
<keyword evidence="2" id="KW-1185">Reference proteome</keyword>
<dbReference type="RefSeq" id="WP_068035899.1">
    <property type="nucleotide sequence ID" value="NZ_JAAXOO010000001.1"/>
</dbReference>
<organism evidence="1 2">
    <name type="scientific">Nocardia speluncae</name>
    <dbReference type="NCBI Taxonomy" id="419477"/>
    <lineage>
        <taxon>Bacteria</taxon>
        <taxon>Bacillati</taxon>
        <taxon>Actinomycetota</taxon>
        <taxon>Actinomycetes</taxon>
        <taxon>Mycobacteriales</taxon>
        <taxon>Nocardiaceae</taxon>
        <taxon>Nocardia</taxon>
    </lineage>
</organism>
<dbReference type="AlphaFoldDB" id="A0A846XBU5"/>
<evidence type="ECO:0000313" key="1">
    <source>
        <dbReference type="EMBL" id="NKY32113.1"/>
    </source>
</evidence>
<sequence length="235" mass="25275">MSELATVRIPRPYEAAFGSACSRLRALQPEHPRVYAAAAMADQGKRRWWSLSAGLREGRIDLMYRRHAAEMASATVAAEVVATALIHGVVGRVAALWVADGRAWDPGLENIWIHTDNDGGIDWVGLSDTTVRVVDGDPLADSPGVVSLPCERAMWVWLAYRCEPPLLLVQGALARCAGLSPRRFWALVAESVCGATTYVPALAGADPVAGARRGEGLLTALEDRGLAIRRAQRVA</sequence>
<comment type="caution">
    <text evidence="1">The sequence shown here is derived from an EMBL/GenBank/DDBJ whole genome shotgun (WGS) entry which is preliminary data.</text>
</comment>
<protein>
    <recommendedName>
        <fullName evidence="3">Ferric iron reductase FhuF-like transporter</fullName>
    </recommendedName>
</protein>
<accession>A0A846XBU5</accession>
<name>A0A846XBU5_9NOCA</name>